<dbReference type="GO" id="GO:0005634">
    <property type="term" value="C:nucleus"/>
    <property type="evidence" value="ECO:0007669"/>
    <property type="project" value="TreeGrafter"/>
</dbReference>
<dbReference type="AlphaFoldDB" id="A0A146KAL4"/>
<dbReference type="Gene3D" id="1.10.510.10">
    <property type="entry name" value="Transferase(Phosphotransferase) domain 1"/>
    <property type="match status" value="1"/>
</dbReference>
<name>A0A146KAL4_9EUKA</name>
<keyword evidence="2" id="KW-0808">Transferase</keyword>
<dbReference type="PANTHER" id="PTHR44167:SF30">
    <property type="entry name" value="PHOSPHORYLASE KINASE"/>
    <property type="match status" value="1"/>
</dbReference>
<feature type="non-terminal residue" evidence="2">
    <location>
        <position position="1"/>
    </location>
</feature>
<keyword evidence="2" id="KW-0418">Kinase</keyword>
<dbReference type="PROSITE" id="PS00108">
    <property type="entry name" value="PROTEIN_KINASE_ST"/>
    <property type="match status" value="1"/>
</dbReference>
<gene>
    <name evidence="2" type="ORF">TPC1_13671</name>
</gene>
<dbReference type="Pfam" id="PF00069">
    <property type="entry name" value="Pkinase"/>
    <property type="match status" value="1"/>
</dbReference>
<dbReference type="InterPro" id="IPR000719">
    <property type="entry name" value="Prot_kinase_dom"/>
</dbReference>
<dbReference type="SUPFAM" id="SSF56112">
    <property type="entry name" value="Protein kinase-like (PK-like)"/>
    <property type="match status" value="1"/>
</dbReference>
<dbReference type="PROSITE" id="PS50011">
    <property type="entry name" value="PROTEIN_KINASE_DOM"/>
    <property type="match status" value="1"/>
</dbReference>
<dbReference type="GO" id="GO:0005524">
    <property type="term" value="F:ATP binding"/>
    <property type="evidence" value="ECO:0007669"/>
    <property type="project" value="InterPro"/>
</dbReference>
<dbReference type="InterPro" id="IPR008271">
    <property type="entry name" value="Ser/Thr_kinase_AS"/>
</dbReference>
<dbReference type="PANTHER" id="PTHR44167">
    <property type="entry name" value="OVARIAN-SPECIFIC SERINE/THREONINE-PROTEIN KINASE LOK-RELATED"/>
    <property type="match status" value="1"/>
</dbReference>
<feature type="domain" description="Protein kinase" evidence="1">
    <location>
        <begin position="18"/>
        <end position="296"/>
    </location>
</feature>
<reference evidence="2" key="1">
    <citation type="submission" date="2015-07" db="EMBL/GenBank/DDBJ databases">
        <title>Adaptation to a free-living lifestyle via gene acquisitions in the diplomonad Trepomonas sp. PC1.</title>
        <authorList>
            <person name="Xu F."/>
            <person name="Jerlstrom-Hultqvist J."/>
            <person name="Kolisko M."/>
            <person name="Simpson A.G.B."/>
            <person name="Roger A.J."/>
            <person name="Svard S.G."/>
            <person name="Andersson J.O."/>
        </authorList>
    </citation>
    <scope>NUCLEOTIDE SEQUENCE</scope>
    <source>
        <strain evidence="2">PC1</strain>
    </source>
</reference>
<sequence>FSNKCSPQKDKPFMFSLYQDYYRMTSGAKSIIYKAIDTFTNHAVVLALCDEQEAFNRMHAQQQLVNVNGVVKVLNQFQITNELFQCNVETSVYLPDFKSKSRVIVYTYINGPTIDKAFEPHQINEISEVIYNLLLIVKQIHNANVFHFDIKPENILVLDKKPYLIDFGSAQHLPPANQTPVELRRQRSFDSLDDHLQQKTFVYETTKNFSSQTDLGNQLNSKKIVAHKFDVFSVGCVFYFLLMGCFVQQPLKRFGKHYKDLQQQFGAALTDLLCGMLDRDQLNRYSVQQTLLHPHFDPAKSLKKFSFDYLAQMKSLLVKNSKSMRRPISLSKPTNLVKIKKQKHRICDDQNEILSKKFQFANNFELDMDLAMQRPVGSVKCNRKIKMMNIYHREQQILCLHRIGELIPVQSQKSTTLLQINISSEYKEGSMSSESKYEVSNISDENGVEKCVIKTIKTSSKSAYNTPKFQSREKLPVMHMDIFSDQQANVEYSEQSIIQVLEIK</sequence>
<evidence type="ECO:0000313" key="2">
    <source>
        <dbReference type="EMBL" id="JAP93870.1"/>
    </source>
</evidence>
<accession>A0A146KAL4</accession>
<dbReference type="GO" id="GO:0044773">
    <property type="term" value="P:mitotic DNA damage checkpoint signaling"/>
    <property type="evidence" value="ECO:0007669"/>
    <property type="project" value="TreeGrafter"/>
</dbReference>
<dbReference type="SMART" id="SM00220">
    <property type="entry name" value="S_TKc"/>
    <property type="match status" value="1"/>
</dbReference>
<dbReference type="GO" id="GO:0004674">
    <property type="term" value="F:protein serine/threonine kinase activity"/>
    <property type="evidence" value="ECO:0007669"/>
    <property type="project" value="TreeGrafter"/>
</dbReference>
<dbReference type="EMBL" id="GDID01002736">
    <property type="protein sequence ID" value="JAP93870.1"/>
    <property type="molecule type" value="Transcribed_RNA"/>
</dbReference>
<proteinExistence type="predicted"/>
<dbReference type="InterPro" id="IPR011009">
    <property type="entry name" value="Kinase-like_dom_sf"/>
</dbReference>
<organism evidence="2">
    <name type="scientific">Trepomonas sp. PC1</name>
    <dbReference type="NCBI Taxonomy" id="1076344"/>
    <lineage>
        <taxon>Eukaryota</taxon>
        <taxon>Metamonada</taxon>
        <taxon>Diplomonadida</taxon>
        <taxon>Hexamitidae</taxon>
        <taxon>Hexamitinae</taxon>
        <taxon>Trepomonas</taxon>
    </lineage>
</organism>
<evidence type="ECO:0000259" key="1">
    <source>
        <dbReference type="PROSITE" id="PS50011"/>
    </source>
</evidence>
<protein>
    <submittedName>
        <fullName evidence="2">Kinase, CAMK CAMKL</fullName>
    </submittedName>
</protein>